<dbReference type="AlphaFoldDB" id="A0A3Q4ANR5"/>
<keyword evidence="1" id="KW-0436">Ligase</keyword>
<dbReference type="Pfam" id="PF03133">
    <property type="entry name" value="TTL"/>
    <property type="match status" value="1"/>
</dbReference>
<dbReference type="InterPro" id="IPR004344">
    <property type="entry name" value="TTL/TTLL_fam"/>
</dbReference>
<reference evidence="5" key="2">
    <citation type="submission" date="2025-09" db="UniProtKB">
        <authorList>
            <consortium name="Ensembl"/>
        </authorList>
    </citation>
    <scope>IDENTIFICATION</scope>
</reference>
<keyword evidence="3" id="KW-0067">ATP-binding</keyword>
<feature type="compositionally biased region" description="Basic and acidic residues" evidence="4">
    <location>
        <begin position="16"/>
        <end position="29"/>
    </location>
</feature>
<reference evidence="5" key="1">
    <citation type="submission" date="2025-08" db="UniProtKB">
        <authorList>
            <consortium name="Ensembl"/>
        </authorList>
    </citation>
    <scope>IDENTIFICATION</scope>
</reference>
<keyword evidence="2" id="KW-0547">Nucleotide-binding</keyword>
<evidence type="ECO:0000256" key="3">
    <source>
        <dbReference type="ARBA" id="ARBA00022840"/>
    </source>
</evidence>
<dbReference type="STRING" id="94237.ENSMMOP00000005990"/>
<dbReference type="GO" id="GO:0000226">
    <property type="term" value="P:microtubule cytoskeleton organization"/>
    <property type="evidence" value="ECO:0007669"/>
    <property type="project" value="TreeGrafter"/>
</dbReference>
<keyword evidence="6" id="KW-1185">Reference proteome</keyword>
<dbReference type="SUPFAM" id="SSF56059">
    <property type="entry name" value="Glutathione synthetase ATP-binding domain-like"/>
    <property type="match status" value="1"/>
</dbReference>
<evidence type="ECO:0000256" key="4">
    <source>
        <dbReference type="SAM" id="MobiDB-lite"/>
    </source>
</evidence>
<organism evidence="5 6">
    <name type="scientific">Mola mola</name>
    <name type="common">Ocean sunfish</name>
    <name type="synonym">Tetraodon mola</name>
    <dbReference type="NCBI Taxonomy" id="94237"/>
    <lineage>
        <taxon>Eukaryota</taxon>
        <taxon>Metazoa</taxon>
        <taxon>Chordata</taxon>
        <taxon>Craniata</taxon>
        <taxon>Vertebrata</taxon>
        <taxon>Euteleostomi</taxon>
        <taxon>Actinopterygii</taxon>
        <taxon>Neopterygii</taxon>
        <taxon>Teleostei</taxon>
        <taxon>Neoteleostei</taxon>
        <taxon>Acanthomorphata</taxon>
        <taxon>Eupercaria</taxon>
        <taxon>Tetraodontiformes</taxon>
        <taxon>Molidae</taxon>
        <taxon>Mola</taxon>
    </lineage>
</organism>
<dbReference type="PROSITE" id="PS51221">
    <property type="entry name" value="TTL"/>
    <property type="match status" value="1"/>
</dbReference>
<evidence type="ECO:0000313" key="5">
    <source>
        <dbReference type="Ensembl" id="ENSMMOP00000005990.1"/>
    </source>
</evidence>
<proteinExistence type="predicted"/>
<feature type="region of interest" description="Disordered" evidence="4">
    <location>
        <begin position="10"/>
        <end position="71"/>
    </location>
</feature>
<feature type="compositionally biased region" description="Basic and acidic residues" evidence="4">
    <location>
        <begin position="47"/>
        <end position="58"/>
    </location>
</feature>
<dbReference type="GO" id="GO:0015631">
    <property type="term" value="F:tubulin binding"/>
    <property type="evidence" value="ECO:0007669"/>
    <property type="project" value="TreeGrafter"/>
</dbReference>
<dbReference type="Gene3D" id="3.30.470.20">
    <property type="entry name" value="ATP-grasp fold, B domain"/>
    <property type="match status" value="1"/>
</dbReference>
<dbReference type="PANTHER" id="PTHR12241:SF154">
    <property type="entry name" value="TUBULIN POLYGLUTAMYLASE TTLL11"/>
    <property type="match status" value="1"/>
</dbReference>
<accession>A0A3Q4ANR5</accession>
<dbReference type="GO" id="GO:0036064">
    <property type="term" value="C:ciliary basal body"/>
    <property type="evidence" value="ECO:0007669"/>
    <property type="project" value="TreeGrafter"/>
</dbReference>
<dbReference type="PANTHER" id="PTHR12241">
    <property type="entry name" value="TUBULIN POLYGLUTAMYLASE"/>
    <property type="match status" value="1"/>
</dbReference>
<dbReference type="Ensembl" id="ENSMMOT00000006099.1">
    <property type="protein sequence ID" value="ENSMMOP00000005990.1"/>
    <property type="gene ID" value="ENSMMOG00000004699.1"/>
</dbReference>
<evidence type="ECO:0000313" key="6">
    <source>
        <dbReference type="Proteomes" id="UP000261620"/>
    </source>
</evidence>
<dbReference type="Proteomes" id="UP000261620">
    <property type="component" value="Unplaced"/>
</dbReference>
<sequence length="657" mass="74356">MSDHYVQVMVQQMKSLGEDAEKEGVHSEEQVPATPVSPDPPSITATGRDESRASDQSRKNRSRLGRADRISCGNSDLSLYSSVVSAHVAKNLSRLEQERNANVRGGGKILQGKSETNGNYATIQTSKNTQDTRREDGIQLARRRRPVTVDTAKAKTSLEALKISIKQLKWKEFPLGRRTACDIYWHGVSFHDNENIISGQVNKFPGMIEMLRKINMSRAVRTMQDLFPEEYDFYPRSWILPEEYQQFSTQIRMVKENDTTLNPTFIVKPDGGSQGDGIYLIRDPSDLKFMAGSQAKQAVVQEYINKPLLIDKLKFDIRLYVLIKSMEPLEIYIAKEGLTRFCTEPYQEPSQKNLSHVFMHLTNYSLNIHSGNFVHSDSQNTGSKRTLSSVLYRLAAKGVDVKKVWSDIISLVIKTVIAVVPELKVYYHADIPPGKPGPTCFQILGFDILLMKNLKPVLLEVNSNPSMRIEHEQEVAPGVFKYVPSPVDKEVKVGVIRDTLRLMDPVQRQKPCNPVASPDEEALPSLCLKQVYPKYAKQFNYLRLVERIAGLFIRFLGVKGNMRLGPTAFRTFIRTCKLSNSNFTMASVDILYIDITRRWSGAVADSREAGMGLQAFVEAFFFLAGRRFKTLALRQQVASMLELCLEWRSGNDRPRTT</sequence>
<evidence type="ECO:0000256" key="2">
    <source>
        <dbReference type="ARBA" id="ARBA00022741"/>
    </source>
</evidence>
<dbReference type="GO" id="GO:0070740">
    <property type="term" value="F:tubulin-glutamic acid ligase activity"/>
    <property type="evidence" value="ECO:0007669"/>
    <property type="project" value="TreeGrafter"/>
</dbReference>
<protein>
    <submittedName>
        <fullName evidence="5">Uncharacterized protein</fullName>
    </submittedName>
</protein>
<dbReference type="OMA" id="CDIYWHS"/>
<dbReference type="GO" id="GO:0005524">
    <property type="term" value="F:ATP binding"/>
    <property type="evidence" value="ECO:0007669"/>
    <property type="project" value="UniProtKB-KW"/>
</dbReference>
<evidence type="ECO:0000256" key="1">
    <source>
        <dbReference type="ARBA" id="ARBA00022598"/>
    </source>
</evidence>
<name>A0A3Q4ANR5_MOLML</name>